<dbReference type="Pfam" id="PF07247">
    <property type="entry name" value="AATase"/>
    <property type="match status" value="1"/>
</dbReference>
<proteinExistence type="predicted"/>
<evidence type="ECO:0000313" key="2">
    <source>
        <dbReference type="Proteomes" id="UP000248349"/>
    </source>
</evidence>
<dbReference type="OrthoDB" id="2150604at2759"/>
<evidence type="ECO:0008006" key="3">
    <source>
        <dbReference type="Google" id="ProtNLM"/>
    </source>
</evidence>
<dbReference type="PANTHER" id="PTHR28037">
    <property type="entry name" value="ALCOHOL O-ACETYLTRANSFERASE 1-RELATED"/>
    <property type="match status" value="1"/>
</dbReference>
<name>A0A319AAX7_9EURO</name>
<dbReference type="Proteomes" id="UP000248349">
    <property type="component" value="Unassembled WGS sequence"/>
</dbReference>
<accession>A0A319AAX7</accession>
<dbReference type="InterPro" id="IPR052058">
    <property type="entry name" value="Alcohol_O-acetyltransferase"/>
</dbReference>
<dbReference type="STRING" id="1450539.A0A319AAX7"/>
<dbReference type="InterPro" id="IPR010828">
    <property type="entry name" value="Atf2/Sli1-like"/>
</dbReference>
<protein>
    <recommendedName>
        <fullName evidence="3">Alcohol acetyltransferase</fullName>
    </recommendedName>
</protein>
<organism evidence="1 2">
    <name type="scientific">Aspergillus saccharolyticus JOP 1030-1</name>
    <dbReference type="NCBI Taxonomy" id="1450539"/>
    <lineage>
        <taxon>Eukaryota</taxon>
        <taxon>Fungi</taxon>
        <taxon>Dikarya</taxon>
        <taxon>Ascomycota</taxon>
        <taxon>Pezizomycotina</taxon>
        <taxon>Eurotiomycetes</taxon>
        <taxon>Eurotiomycetidae</taxon>
        <taxon>Eurotiales</taxon>
        <taxon>Aspergillaceae</taxon>
        <taxon>Aspergillus</taxon>
        <taxon>Aspergillus subgen. Circumdati</taxon>
    </lineage>
</organism>
<dbReference type="PANTHER" id="PTHR28037:SF1">
    <property type="entry name" value="ALCOHOL O-ACETYLTRANSFERASE 1-RELATED"/>
    <property type="match status" value="1"/>
</dbReference>
<sequence>MSESRTFLRLASPNERRTISREDLGFYHAVVIGAVYEIHSRDMDVRSAQSFIPLLRQCVLQHPHLSIVVTDKHTEKPAYEAVTIVNLEDHVTIINDDPAITSETDEATAFERTLPPIMDRPWPADIPPWRIVVLPLDSPSTVARCLIAFAFSHALGDGIVGLTFHRTFLKALRGPLESTCTRETSPVVTLPPGRTIPAPFDTPDRLPISWGFLLKPLLAAYLPTFLAKLLGLRAHATHLDAGTWTGSPMFFHPQAPQQTRVKLLTINASLLESALQACRTHDAKLTGLLHQLIVRALSKALPDPTVTNFVSGTAVDMRASIGQPPQTWGLFVGGHYDRHARLAAEAASPAFSEEMWAAASAMTKRLAECAASLQDQAVGLLRYAPSIRNWTLAKLGHRRDCSYEVSNLRAFNGSGGADAAEGATISMMVFSQPGNATSGALMFNLVSVQGGDLVCTVSWQAGALDVPVDEEVGFVEGVCSSIRGDLEALRG</sequence>
<dbReference type="RefSeq" id="XP_025430074.1">
    <property type="nucleotide sequence ID" value="XM_025578187.1"/>
</dbReference>
<dbReference type="EMBL" id="KZ821239">
    <property type="protein sequence ID" value="PYH44092.1"/>
    <property type="molecule type" value="Genomic_DNA"/>
</dbReference>
<gene>
    <name evidence="1" type="ORF">BP01DRAFT_392898</name>
</gene>
<reference evidence="1 2" key="1">
    <citation type="submission" date="2016-12" db="EMBL/GenBank/DDBJ databases">
        <title>The genomes of Aspergillus section Nigri reveals drivers in fungal speciation.</title>
        <authorList>
            <consortium name="DOE Joint Genome Institute"/>
            <person name="Vesth T.C."/>
            <person name="Nybo J."/>
            <person name="Theobald S."/>
            <person name="Brandl J."/>
            <person name="Frisvad J.C."/>
            <person name="Nielsen K.F."/>
            <person name="Lyhne E.K."/>
            <person name="Kogle M.E."/>
            <person name="Kuo A."/>
            <person name="Riley R."/>
            <person name="Clum A."/>
            <person name="Nolan M."/>
            <person name="Lipzen A."/>
            <person name="Salamov A."/>
            <person name="Henrissat B."/>
            <person name="Wiebenga A."/>
            <person name="De Vries R.P."/>
            <person name="Grigoriev I.V."/>
            <person name="Mortensen U.H."/>
            <person name="Andersen M.R."/>
            <person name="Baker S.E."/>
        </authorList>
    </citation>
    <scope>NUCLEOTIDE SEQUENCE [LARGE SCALE GENOMIC DNA]</scope>
    <source>
        <strain evidence="1 2">JOP 1030-1</strain>
    </source>
</reference>
<dbReference type="GeneID" id="37079416"/>
<dbReference type="AlphaFoldDB" id="A0A319AAX7"/>
<dbReference type="GO" id="GO:0008080">
    <property type="term" value="F:N-acetyltransferase activity"/>
    <property type="evidence" value="ECO:0007669"/>
    <property type="project" value="TreeGrafter"/>
</dbReference>
<evidence type="ECO:0000313" key="1">
    <source>
        <dbReference type="EMBL" id="PYH44092.1"/>
    </source>
</evidence>
<keyword evidence="2" id="KW-1185">Reference proteome</keyword>